<gene>
    <name evidence="1" type="ORF">P186_2544</name>
</gene>
<dbReference type="HOGENOM" id="CLU_1590950_0_0_2"/>
<evidence type="ECO:0000313" key="2">
    <source>
        <dbReference type="Proteomes" id="UP000005867"/>
    </source>
</evidence>
<dbReference type="STRING" id="1104324.P186_2544"/>
<dbReference type="EMBL" id="CP003098">
    <property type="protein sequence ID" value="AET33930.1"/>
    <property type="molecule type" value="Genomic_DNA"/>
</dbReference>
<dbReference type="SUPFAM" id="SSF50494">
    <property type="entry name" value="Trypsin-like serine proteases"/>
    <property type="match status" value="1"/>
</dbReference>
<dbReference type="KEGG" id="pyr:P186_2544"/>
<name>G7VD51_9CREN</name>
<protein>
    <submittedName>
        <fullName evidence="1">Uncharacterized protein</fullName>
    </submittedName>
</protein>
<keyword evidence="2" id="KW-1185">Reference proteome</keyword>
<accession>G7VD51</accession>
<dbReference type="GeneID" id="11594146"/>
<dbReference type="AlphaFoldDB" id="G7VD51"/>
<dbReference type="OrthoDB" id="385142at2157"/>
<proteinExistence type="predicted"/>
<dbReference type="InterPro" id="IPR009003">
    <property type="entry name" value="Peptidase_S1_PA"/>
</dbReference>
<dbReference type="BioCyc" id="PSP1104324:GJSN-2490-MONOMER"/>
<dbReference type="InterPro" id="IPR043504">
    <property type="entry name" value="Peptidase_S1_PA_chymotrypsin"/>
</dbReference>
<sequence length="167" mass="17555">MSVFAAVALPVAAGAGPDPLSGVDVSGKAVNYVGGRTTPRGRIAALSHYDVLKTTEPLTCSDGAANFTCLLSKTETVAKAGATSDITEGRLESHYVGVGYGNVKVLGLLKAHMRCRDGDNGSPVYRRGWPIGFNSVKIYAYGVVSGAYGYVCFFSSLIAHHLYVKYA</sequence>
<evidence type="ECO:0000313" key="1">
    <source>
        <dbReference type="EMBL" id="AET33930.1"/>
    </source>
</evidence>
<dbReference type="Proteomes" id="UP000005867">
    <property type="component" value="Chromosome"/>
</dbReference>
<reference evidence="1 2" key="1">
    <citation type="journal article" date="2012" name="J. Bacteriol.">
        <title>Complete genome sequence of strain 1860, a crenarchaeon of the genus pyrobaculum able to grow with various electron acceptors.</title>
        <authorList>
            <person name="Mardanov A.V."/>
            <person name="Gumerov V.M."/>
            <person name="Slobodkina G.B."/>
            <person name="Beletsky A.V."/>
            <person name="Bonch-Osmolovskaya E.A."/>
            <person name="Ravin N.V."/>
            <person name="Skryabin K.G."/>
        </authorList>
    </citation>
    <scope>NUCLEOTIDE SEQUENCE [LARGE SCALE GENOMIC DNA]</scope>
    <source>
        <strain evidence="1 2">1860</strain>
    </source>
</reference>
<dbReference type="Gene3D" id="2.40.10.10">
    <property type="entry name" value="Trypsin-like serine proteases"/>
    <property type="match status" value="1"/>
</dbReference>
<organism evidence="1 2">
    <name type="scientific">Pyrobaculum ferrireducens</name>
    <dbReference type="NCBI Taxonomy" id="1104324"/>
    <lineage>
        <taxon>Archaea</taxon>
        <taxon>Thermoproteota</taxon>
        <taxon>Thermoprotei</taxon>
        <taxon>Thermoproteales</taxon>
        <taxon>Thermoproteaceae</taxon>
        <taxon>Pyrobaculum</taxon>
    </lineage>
</organism>
<dbReference type="RefSeq" id="WP_014289755.1">
    <property type="nucleotide sequence ID" value="NC_016645.1"/>
</dbReference>
<dbReference type="eggNOG" id="arCOG09758">
    <property type="taxonomic scope" value="Archaea"/>
</dbReference>